<accession>A0ABP9U1Z0</accession>
<dbReference type="RefSeq" id="WP_342037521.1">
    <property type="nucleotide sequence ID" value="NZ_BAABBK010000003.1"/>
</dbReference>
<organism evidence="3 4">
    <name type="scientific">Brevibacterium ammoniilyticum</name>
    <dbReference type="NCBI Taxonomy" id="1046555"/>
    <lineage>
        <taxon>Bacteria</taxon>
        <taxon>Bacillati</taxon>
        <taxon>Actinomycetota</taxon>
        <taxon>Actinomycetes</taxon>
        <taxon>Micrococcales</taxon>
        <taxon>Brevibacteriaceae</taxon>
        <taxon>Brevibacterium</taxon>
    </lineage>
</organism>
<protein>
    <submittedName>
        <fullName evidence="3">Uncharacterized protein</fullName>
    </submittedName>
</protein>
<evidence type="ECO:0000313" key="4">
    <source>
        <dbReference type="Proteomes" id="UP001498935"/>
    </source>
</evidence>
<evidence type="ECO:0000313" key="3">
    <source>
        <dbReference type="EMBL" id="GAA5340068.1"/>
    </source>
</evidence>
<comment type="caution">
    <text evidence="3">The sequence shown here is derived from an EMBL/GenBank/DDBJ whole genome shotgun (WGS) entry which is preliminary data.</text>
</comment>
<feature type="compositionally biased region" description="Polar residues" evidence="1">
    <location>
        <begin position="108"/>
        <end position="119"/>
    </location>
</feature>
<name>A0ABP9U1Z0_9MICO</name>
<sequence length="125" mass="13812">MGTVWDLISLGCIIVGLATGGFVLYVLIQMLVEEITDWLQRRHRRRIARIEMELDAKSEQLRRTILAIAQQLAAERDDASQRMAQAAQLTSRQSTSSPRRGVPFGSAVANSTTTISGQRSRAGDL</sequence>
<evidence type="ECO:0000256" key="1">
    <source>
        <dbReference type="SAM" id="MobiDB-lite"/>
    </source>
</evidence>
<evidence type="ECO:0000256" key="2">
    <source>
        <dbReference type="SAM" id="Phobius"/>
    </source>
</evidence>
<feature type="compositionally biased region" description="Polar residues" evidence="1">
    <location>
        <begin position="87"/>
        <end position="98"/>
    </location>
</feature>
<reference evidence="3 4" key="1">
    <citation type="submission" date="2024-02" db="EMBL/GenBank/DDBJ databases">
        <title>Characterization of antibiotic resistant novel bacterial strains and their environmental applications.</title>
        <authorList>
            <person name="Manzoor S."/>
            <person name="Abbas S."/>
            <person name="Arshad M."/>
            <person name="Li W.J."/>
            <person name="Ahmed I."/>
        </authorList>
    </citation>
    <scope>NUCLEOTIDE SEQUENCE [LARGE SCALE GENOMIC DNA]</scope>
    <source>
        <strain evidence="3 4">KACC 15558</strain>
    </source>
</reference>
<gene>
    <name evidence="3" type="ORF">KACC15558_11080</name>
</gene>
<feature type="region of interest" description="Disordered" evidence="1">
    <location>
        <begin position="79"/>
        <end position="125"/>
    </location>
</feature>
<keyword evidence="2" id="KW-0812">Transmembrane</keyword>
<feature type="transmembrane region" description="Helical" evidence="2">
    <location>
        <begin position="6"/>
        <end position="32"/>
    </location>
</feature>
<keyword evidence="4" id="KW-1185">Reference proteome</keyword>
<keyword evidence="2" id="KW-0472">Membrane</keyword>
<dbReference type="Proteomes" id="UP001498935">
    <property type="component" value="Unassembled WGS sequence"/>
</dbReference>
<proteinExistence type="predicted"/>
<dbReference type="EMBL" id="BAABNP010000003">
    <property type="protein sequence ID" value="GAA5340068.1"/>
    <property type="molecule type" value="Genomic_DNA"/>
</dbReference>
<keyword evidence="2" id="KW-1133">Transmembrane helix</keyword>